<reference evidence="1 2" key="1">
    <citation type="journal article" date="2016" name="Genome Announc.">
        <title>Complete genome sequence of the hyperthermophilic and piezophilic archaeon Thermococcus barophilus Ch5, capable of growth at the expense of hydrogenogenesis from carbon monoxide and formate.</title>
        <authorList>
            <person name="Oger P."/>
            <person name="Sokolova T.G."/>
            <person name="Kozhevnikova D.A."/>
            <person name="Taranov E.A."/>
            <person name="Vannier P."/>
            <person name="Lee H.S."/>
            <person name="Kwon K.K."/>
            <person name="Kang S.G."/>
            <person name="Lee J.H."/>
            <person name="Bonch-Osmolovskaya E.A."/>
            <person name="Lebedinsky A.V."/>
        </authorList>
    </citation>
    <scope>NUCLEOTIDE SEQUENCE [LARGE SCALE GENOMIC DNA]</scope>
    <source>
        <strain evidence="2">Ch5</strain>
    </source>
</reference>
<dbReference type="PATRIC" id="fig|55802.8.peg.2019"/>
<protein>
    <recommendedName>
        <fullName evidence="3">Molybdenum cofactor guanylyltransferase</fullName>
    </recommendedName>
</protein>
<evidence type="ECO:0000313" key="2">
    <source>
        <dbReference type="Proteomes" id="UP000066042"/>
    </source>
</evidence>
<dbReference type="STRING" id="55802.TBCH5v1_2037"/>
<sequence length="201" mass="22978">MHAYILAFPEKRWESYLTPLNGGSLVKIVEQRLRMTKRIDKVYTIIRKGQLKRFSLHVSNPVGVEAKNKIEALYKALPASGELLLVEGNMPLIMPFLVNYLSTLFLDSDSEALIPSWSDGRLEVTHAFYDAKALKSALETCLAENEKKLSCIKEYLNYETVSIEELAKRNPKVTLSFFKVKSSFDLRFAEETLKKIERGEI</sequence>
<proteinExistence type="predicted"/>
<dbReference type="EMBL" id="CP013050">
    <property type="protein sequence ID" value="ALM75940.1"/>
    <property type="molecule type" value="Genomic_DNA"/>
</dbReference>
<evidence type="ECO:0008006" key="3">
    <source>
        <dbReference type="Google" id="ProtNLM"/>
    </source>
</evidence>
<dbReference type="Gene3D" id="3.90.550.10">
    <property type="entry name" value="Spore Coat Polysaccharide Biosynthesis Protein SpsA, Chain A"/>
    <property type="match status" value="1"/>
</dbReference>
<name>A0A0S1XDR4_THEBA</name>
<dbReference type="Proteomes" id="UP000066042">
    <property type="component" value="Chromosome"/>
</dbReference>
<evidence type="ECO:0000313" key="1">
    <source>
        <dbReference type="EMBL" id="ALM75940.1"/>
    </source>
</evidence>
<organism evidence="1 2">
    <name type="scientific">Thermococcus barophilus</name>
    <dbReference type="NCBI Taxonomy" id="55802"/>
    <lineage>
        <taxon>Archaea</taxon>
        <taxon>Methanobacteriati</taxon>
        <taxon>Methanobacteriota</taxon>
        <taxon>Thermococci</taxon>
        <taxon>Thermococcales</taxon>
        <taxon>Thermococcaceae</taxon>
        <taxon>Thermococcus</taxon>
    </lineage>
</organism>
<accession>A0A0S1XDR4</accession>
<gene>
    <name evidence="1" type="ORF">TBCH5v1_2037</name>
</gene>
<dbReference type="GeneID" id="26137266"/>
<dbReference type="RefSeq" id="WP_056934424.1">
    <property type="nucleotide sequence ID" value="NZ_CP013050.1"/>
</dbReference>
<dbReference type="InterPro" id="IPR029044">
    <property type="entry name" value="Nucleotide-diphossugar_trans"/>
</dbReference>
<dbReference type="AlphaFoldDB" id="A0A0S1XDR4"/>